<reference evidence="7" key="1">
    <citation type="journal article" date="2023" name="Genome Biol. Evol.">
        <title>First Whole Genome Sequence and Flow Cytometry Genome Size Data for the Lichen-Forming Fungus Ramalina farinacea (Ascomycota).</title>
        <authorList>
            <person name="Llewellyn T."/>
            <person name="Mian S."/>
            <person name="Hill R."/>
            <person name="Leitch I.J."/>
            <person name="Gaya E."/>
        </authorList>
    </citation>
    <scope>NUCLEOTIDE SEQUENCE</scope>
    <source>
        <strain evidence="7">LIQ254RAFAR</strain>
    </source>
</reference>
<evidence type="ECO:0000256" key="6">
    <source>
        <dbReference type="RuleBase" id="RU364010"/>
    </source>
</evidence>
<dbReference type="InterPro" id="IPR036132">
    <property type="entry name" value="Vac_ATP_synth_c_sf"/>
</dbReference>
<comment type="caution">
    <text evidence="7">The sequence shown here is derived from an EMBL/GenBank/DDBJ whole genome shotgun (WGS) entry which is preliminary data.</text>
</comment>
<comment type="similarity">
    <text evidence="1 6">Belongs to the V-ATPase C subunit family.</text>
</comment>
<dbReference type="SUPFAM" id="SSF118203">
    <property type="entry name" value="Vacuolar ATP synthase subunit C"/>
    <property type="match status" value="1"/>
</dbReference>
<gene>
    <name evidence="7" type="primary">VMA5</name>
    <name evidence="7" type="ORF">OHK93_001763</name>
</gene>
<name>A0AA43TWK8_9LECA</name>
<evidence type="ECO:0000256" key="1">
    <source>
        <dbReference type="ARBA" id="ARBA00006138"/>
    </source>
</evidence>
<keyword evidence="8" id="KW-1185">Reference proteome</keyword>
<evidence type="ECO:0000256" key="3">
    <source>
        <dbReference type="ARBA" id="ARBA00022781"/>
    </source>
</evidence>
<dbReference type="AlphaFoldDB" id="A0AA43TWK8"/>
<dbReference type="PANTHER" id="PTHR10137">
    <property type="entry name" value="V-TYPE PROTON ATPASE SUBUNIT C"/>
    <property type="match status" value="1"/>
</dbReference>
<dbReference type="Proteomes" id="UP001161017">
    <property type="component" value="Unassembled WGS sequence"/>
</dbReference>
<evidence type="ECO:0000256" key="2">
    <source>
        <dbReference type="ARBA" id="ARBA00022448"/>
    </source>
</evidence>
<accession>A0AA43TWK8</accession>
<dbReference type="Gene3D" id="3.30.70.100">
    <property type="match status" value="1"/>
</dbReference>
<dbReference type="FunFam" id="3.30.70.100:FF:000002">
    <property type="entry name" value="V-type proton ATPase subunit C"/>
    <property type="match status" value="1"/>
</dbReference>
<dbReference type="CDD" id="cd14785">
    <property type="entry name" value="V-ATPase_C"/>
    <property type="match status" value="1"/>
</dbReference>
<proteinExistence type="inferred from homology"/>
<evidence type="ECO:0000256" key="4">
    <source>
        <dbReference type="ARBA" id="ARBA00023065"/>
    </source>
</evidence>
<keyword evidence="3 6" id="KW-0375">Hydrogen ion transport</keyword>
<keyword evidence="2 6" id="KW-0813">Transport</keyword>
<dbReference type="GO" id="GO:0046961">
    <property type="term" value="F:proton-transporting ATPase activity, rotational mechanism"/>
    <property type="evidence" value="ECO:0007669"/>
    <property type="project" value="InterPro"/>
</dbReference>
<dbReference type="InterPro" id="IPR004907">
    <property type="entry name" value="ATPase_V1-cplx_csu"/>
</dbReference>
<keyword evidence="4 6" id="KW-0406">Ion transport</keyword>
<comment type="function">
    <text evidence="5">Subunit of the V1 complex of vacuolar(H+)-ATPase (V-ATPase), a multisubunit enzyme composed of a peripheral complex (V1) that hydrolyzes ATP and a membrane integral complex (V0) that translocates protons. V-ATPase is responsible for acidifying and maintaining the pH of intracellular compartments. Subunit C is necessary for the assembly of the catalytic sector of the enzyme and is likely to have a specific function in its catalytic activity. Reversibly leaves the enzyme after glucose depletion, causing the catalytic subcomplex V1 to detach from the V0 section.</text>
</comment>
<dbReference type="GO" id="GO:0000221">
    <property type="term" value="C:vacuolar proton-transporting V-type ATPase, V1 domain"/>
    <property type="evidence" value="ECO:0007669"/>
    <property type="project" value="TreeGrafter"/>
</dbReference>
<comment type="subunit">
    <text evidence="6">V-ATPase is a heteromultimeric enzyme composed of a peripheral catalytic V1 complex (components A to H) attached to an integral membrane V0 proton pore complex.</text>
</comment>
<dbReference type="PANTHER" id="PTHR10137:SF0">
    <property type="entry name" value="V-TYPE PROTON ATPASE SUBUNIT C"/>
    <property type="match status" value="1"/>
</dbReference>
<protein>
    <recommendedName>
        <fullName evidence="6">V-type proton ATPase subunit C</fullName>
    </recommendedName>
</protein>
<dbReference type="Gene3D" id="1.20.1460.10">
    <property type="entry name" value="subunit c (vma5p) of the yeast v-atpase, domain 2"/>
    <property type="match status" value="1"/>
</dbReference>
<dbReference type="Gene3D" id="3.30.70.1180">
    <property type="entry name" value="Vacuolar atp synthase subunit c, domain 1"/>
    <property type="match status" value="1"/>
</dbReference>
<comment type="function">
    <text evidence="6">Subunit of the V1 complex of vacuolar(H+)-ATPase (V-ATPase), a multisubunit enzyme composed of a peripheral complex (V1) that hydrolyzes ATP and a membrane integral complex (V0) that translocates protons. V-ATPase is responsible for acidifying and maintaining the pH of intracellular compartments and in some cell types, is targeted to the plasma membrane, where it is responsible for acidifying the extracellular environment. Subunit C is necessary for the assembly of the catalytic sector of the enzyme and is likely to have a specific function in its catalytic activity.</text>
</comment>
<evidence type="ECO:0000313" key="7">
    <source>
        <dbReference type="EMBL" id="MDI1490559.1"/>
    </source>
</evidence>
<evidence type="ECO:0000313" key="8">
    <source>
        <dbReference type="Proteomes" id="UP001161017"/>
    </source>
</evidence>
<organism evidence="7 8">
    <name type="scientific">Ramalina farinacea</name>
    <dbReference type="NCBI Taxonomy" id="258253"/>
    <lineage>
        <taxon>Eukaryota</taxon>
        <taxon>Fungi</taxon>
        <taxon>Dikarya</taxon>
        <taxon>Ascomycota</taxon>
        <taxon>Pezizomycotina</taxon>
        <taxon>Lecanoromycetes</taxon>
        <taxon>OSLEUM clade</taxon>
        <taxon>Lecanoromycetidae</taxon>
        <taxon>Lecanorales</taxon>
        <taxon>Lecanorineae</taxon>
        <taxon>Ramalinaceae</taxon>
        <taxon>Ramalina</taxon>
    </lineage>
</organism>
<evidence type="ECO:0000256" key="5">
    <source>
        <dbReference type="ARBA" id="ARBA00053565"/>
    </source>
</evidence>
<sequence>MSKSPRYLLVSLPTSISPANDHDEALTALRSAVTTEYGTVFPFKIPDFKIGSLDAIIGQADDLAKLEAGCEGVVGKVGDSLKTILEGDPAKVSQQKTVNDKPPDAYLKSFHWNKVKYRADKPLGELINTLQKEITSIDNDVRNKYNQYNQLKTSLTQLQRRQTGNLSNKSLTTVVDPKLMIQDSEYLETHLVVVPKQLIKDFIKTYETISPFVVPRSAQEVASDDEFTLYAVTTFKKHSQEFIHKAREHRWTPRDFRFKEGGREEEQKEMDKVSKDERKVWGEALRLGRTAWGEAVMAWIHVLALRVFVESVLRYGLPLSFVCGLITTSPKLVKKAKASLDVSYSYLGGNAFGRDKKGRVTKDDSAMSADMQAAGHMGDGGDYSAYVCYEFEVQ</sequence>
<dbReference type="EMBL" id="JAPUFD010000012">
    <property type="protein sequence ID" value="MDI1490559.1"/>
    <property type="molecule type" value="Genomic_DNA"/>
</dbReference>
<dbReference type="Pfam" id="PF03223">
    <property type="entry name" value="V-ATPase_C"/>
    <property type="match status" value="1"/>
</dbReference>